<dbReference type="Pfam" id="PF18904">
    <property type="entry name" value="DUF5660"/>
    <property type="match status" value="1"/>
</dbReference>
<sequence length="207" mass="23833">MNNKTSGNKKVPVANPLELLRDTREVLKKDLLQPMPAEVMRQIFGKAPTLNRKFSGEILPGQAVEINEVYSGKATDNEKLQKMYFLEKRLRQEDQMLVERRTNELRVQIKAIHEEVQKAAKVTIQLSQEVQIAAFQAPSSTSIYELYFLERIFDFIKSFRKKIESAGVWLGSMNRRAAKKNMWGANYKKHGAKYLLSGEHYLQRSAG</sequence>
<proteinExistence type="predicted"/>
<dbReference type="AlphaFoldDB" id="A0A1F7YZX5"/>
<evidence type="ECO:0000313" key="3">
    <source>
        <dbReference type="Proteomes" id="UP000178870"/>
    </source>
</evidence>
<dbReference type="Proteomes" id="UP000178870">
    <property type="component" value="Unassembled WGS sequence"/>
</dbReference>
<feature type="domain" description="DUF5660" evidence="1">
    <location>
        <begin position="101"/>
        <end position="207"/>
    </location>
</feature>
<name>A0A1F7YZX5_9BACT</name>
<dbReference type="EMBL" id="MGGP01000012">
    <property type="protein sequence ID" value="OGM32851.1"/>
    <property type="molecule type" value="Genomic_DNA"/>
</dbReference>
<comment type="caution">
    <text evidence="2">The sequence shown here is derived from an EMBL/GenBank/DDBJ whole genome shotgun (WGS) entry which is preliminary data.</text>
</comment>
<gene>
    <name evidence="2" type="ORF">A2803_05960</name>
</gene>
<reference evidence="2 3" key="1">
    <citation type="journal article" date="2016" name="Nat. Commun.">
        <title>Thousands of microbial genomes shed light on interconnected biogeochemical processes in an aquifer system.</title>
        <authorList>
            <person name="Anantharaman K."/>
            <person name="Brown C.T."/>
            <person name="Hug L.A."/>
            <person name="Sharon I."/>
            <person name="Castelle C.J."/>
            <person name="Probst A.J."/>
            <person name="Thomas B.C."/>
            <person name="Singh A."/>
            <person name="Wilkins M.J."/>
            <person name="Karaoz U."/>
            <person name="Brodie E.L."/>
            <person name="Williams K.H."/>
            <person name="Hubbard S.S."/>
            <person name="Banfield J.F."/>
        </authorList>
    </citation>
    <scope>NUCLEOTIDE SEQUENCE [LARGE SCALE GENOMIC DNA]</scope>
</reference>
<evidence type="ECO:0000259" key="1">
    <source>
        <dbReference type="Pfam" id="PF18904"/>
    </source>
</evidence>
<accession>A0A1F7YZX5</accession>
<organism evidence="2 3">
    <name type="scientific">Candidatus Woesebacteria bacterium RIFCSPHIGHO2_01_FULL_44_21</name>
    <dbReference type="NCBI Taxonomy" id="1802503"/>
    <lineage>
        <taxon>Bacteria</taxon>
        <taxon>Candidatus Woeseibacteriota</taxon>
    </lineage>
</organism>
<evidence type="ECO:0000313" key="2">
    <source>
        <dbReference type="EMBL" id="OGM32851.1"/>
    </source>
</evidence>
<dbReference type="InterPro" id="IPR043719">
    <property type="entry name" value="DUF5660"/>
</dbReference>
<protein>
    <recommendedName>
        <fullName evidence="1">DUF5660 domain-containing protein</fullName>
    </recommendedName>
</protein>